<dbReference type="VEuPathDB" id="TriTrypDB:TCSYLVIO_004381"/>
<dbReference type="VEuPathDB" id="TriTrypDB:TcCL_NonESM04213"/>
<feature type="compositionally biased region" description="Basic and acidic residues" evidence="1">
    <location>
        <begin position="227"/>
        <end position="246"/>
    </location>
</feature>
<dbReference type="Proteomes" id="UP000246121">
    <property type="component" value="Unassembled WGS sequence"/>
</dbReference>
<dbReference type="VEuPathDB" id="TriTrypDB:BCY84_15405"/>
<feature type="region of interest" description="Disordered" evidence="1">
    <location>
        <begin position="326"/>
        <end position="380"/>
    </location>
</feature>
<protein>
    <submittedName>
        <fullName evidence="2">Uncharacterized protein</fullName>
    </submittedName>
</protein>
<evidence type="ECO:0000256" key="1">
    <source>
        <dbReference type="SAM" id="MobiDB-lite"/>
    </source>
</evidence>
<dbReference type="VEuPathDB" id="TriTrypDB:ECC02_005231"/>
<evidence type="ECO:0000313" key="3">
    <source>
        <dbReference type="Proteomes" id="UP000246121"/>
    </source>
</evidence>
<dbReference type="VEuPathDB" id="TriTrypDB:TcG_06327"/>
<dbReference type="VEuPathDB" id="TriTrypDB:C4B63_47g44"/>
<dbReference type="VEuPathDB" id="TriTrypDB:C3747_14g189"/>
<dbReference type="VEuPathDB" id="TriTrypDB:Tc_MARK_3359"/>
<gene>
    <name evidence="2" type="ORF">C4B63_47g44</name>
</gene>
<dbReference type="VEuPathDB" id="TriTrypDB:TcCLB.506195.210"/>
<comment type="caution">
    <text evidence="2">The sequence shown here is derived from an EMBL/GenBank/DDBJ whole genome shotgun (WGS) entry which is preliminary data.</text>
</comment>
<feature type="compositionally biased region" description="Basic and acidic residues" evidence="1">
    <location>
        <begin position="348"/>
        <end position="365"/>
    </location>
</feature>
<sequence length="380" mass="42701">MCNNGEKNVFSEAGAKENSTNHASGRRGPRTTCEYKLVHSEFGITPATGVCEREARPHVHPQRFARGKEEEYRGKKHIDPHYISLSDDAKRQEGRYGKRRVQGVTGAGKDTVSSILAPRESFTTTERRCVKPLNRNTCTSMQIAEARALNIAENPSYREAAQKVLRHAGNSSIVREEERLARRIASVEYAKGSHERCANLKEKKNAMDLGKPGEAIQVHVPFALDDSAPRPDNLTEHRGAHYRNVESKPAPENPPRRSNGAGEHRGLRDNVLLSKNDYPDPPAVGVRVMPRVAVRPSSSQHESKDCFDEDMLRRSRARCHQSANQKMPDFIFGQPPPPKAPQKTLRGITEERWKAEEKRAAERHTGRAMTHQSHKPTALW</sequence>
<accession>A0A2V2V5L1</accession>
<feature type="region of interest" description="Disordered" evidence="1">
    <location>
        <begin position="225"/>
        <end position="266"/>
    </location>
</feature>
<dbReference type="VEuPathDB" id="TriTrypDB:TcCLB.506407.100"/>
<reference evidence="2 3" key="1">
    <citation type="journal article" date="2018" name="Microb. Genom.">
        <title>Expanding an expanded genome: long-read sequencing of Trypanosoma cruzi.</title>
        <authorList>
            <person name="Berna L."/>
            <person name="Rodriguez M."/>
            <person name="Chiribao M.L."/>
            <person name="Parodi-Talice A."/>
            <person name="Pita S."/>
            <person name="Rijo G."/>
            <person name="Alvarez-Valin F."/>
            <person name="Robello C."/>
        </authorList>
    </citation>
    <scope>NUCLEOTIDE SEQUENCE [LARGE SCALE GENOMIC DNA]</scope>
    <source>
        <strain evidence="2 3">Dm28c</strain>
    </source>
</reference>
<dbReference type="VEuPathDB" id="TriTrypDB:TCDM_04041"/>
<proteinExistence type="predicted"/>
<evidence type="ECO:0000313" key="2">
    <source>
        <dbReference type="EMBL" id="PWU90872.1"/>
    </source>
</evidence>
<name>A0A2V2V5L1_TRYCR</name>
<dbReference type="AlphaFoldDB" id="A0A2V2V5L1"/>
<dbReference type="VEuPathDB" id="TriTrypDB:TcBrA4_0132000"/>
<feature type="region of interest" description="Disordered" evidence="1">
    <location>
        <begin position="1"/>
        <end position="29"/>
    </location>
</feature>
<dbReference type="EMBL" id="PRFA01000047">
    <property type="protein sequence ID" value="PWU90872.1"/>
    <property type="molecule type" value="Genomic_DNA"/>
</dbReference>
<organism evidence="2 3">
    <name type="scientific">Trypanosoma cruzi</name>
    <dbReference type="NCBI Taxonomy" id="5693"/>
    <lineage>
        <taxon>Eukaryota</taxon>
        <taxon>Discoba</taxon>
        <taxon>Euglenozoa</taxon>
        <taxon>Kinetoplastea</taxon>
        <taxon>Metakinetoplastina</taxon>
        <taxon>Trypanosomatida</taxon>
        <taxon>Trypanosomatidae</taxon>
        <taxon>Trypanosoma</taxon>
        <taxon>Schizotrypanum</taxon>
    </lineage>
</organism>